<evidence type="ECO:0000313" key="4">
    <source>
        <dbReference type="Proteomes" id="UP000321917"/>
    </source>
</evidence>
<dbReference type="RefSeq" id="WP_146799691.1">
    <property type="nucleotide sequence ID" value="NZ_VOLP01000014.1"/>
</dbReference>
<accession>A0A5C6Q2Y2</accession>
<dbReference type="Proteomes" id="UP000321917">
    <property type="component" value="Unassembled WGS sequence"/>
</dbReference>
<dbReference type="Proteomes" id="UP000321525">
    <property type="component" value="Unassembled WGS sequence"/>
</dbReference>
<name>A0A5C6Q2Y2_9GAMM</name>
<evidence type="ECO:0000313" key="1">
    <source>
        <dbReference type="EMBL" id="TWX58344.1"/>
    </source>
</evidence>
<protein>
    <recommendedName>
        <fullName evidence="5">Orphan protein</fullName>
    </recommendedName>
</protein>
<gene>
    <name evidence="1" type="ORF">ESZ26_11665</name>
    <name evidence="2" type="ORF">ESZ27_17715</name>
</gene>
<dbReference type="EMBL" id="VOLR01000015">
    <property type="protein sequence ID" value="TWX58344.1"/>
    <property type="molecule type" value="Genomic_DNA"/>
</dbReference>
<organism evidence="2 4">
    <name type="scientific">Colwellia hornerae</name>
    <dbReference type="NCBI Taxonomy" id="89402"/>
    <lineage>
        <taxon>Bacteria</taxon>
        <taxon>Pseudomonadati</taxon>
        <taxon>Pseudomonadota</taxon>
        <taxon>Gammaproteobacteria</taxon>
        <taxon>Alteromonadales</taxon>
        <taxon>Colwelliaceae</taxon>
        <taxon>Colwellia</taxon>
    </lineage>
</organism>
<dbReference type="OrthoDB" id="6312086at2"/>
<evidence type="ECO:0000313" key="3">
    <source>
        <dbReference type="Proteomes" id="UP000321525"/>
    </source>
</evidence>
<sequence>MKQHMQTFCYLLSKNDDNALRQHYLASGESENIVQLAYLFQQGINESVTFEFHQKLATTLIASKCFPSALIAQIKTNDTLSFFTPGLQLQDNFKQTDHQQRNALHYLLAGNKVVASKPPFIYLRSMMLFGSNDTLRDALCQRDHANLTPIEVYLSANQNLNSLPAHELTALLALIEIESKQQTLATMNYSQVIKAVTEICHRQNKGINSELQRLILIAIYYKKAINDIVNGIS</sequence>
<dbReference type="EMBL" id="VOLQ01000051">
    <property type="protein sequence ID" value="TWX63160.1"/>
    <property type="molecule type" value="Genomic_DNA"/>
</dbReference>
<reference evidence="2 4" key="1">
    <citation type="submission" date="2019-07" db="EMBL/GenBank/DDBJ databases">
        <title>Genomes of sea-ice associated Colwellia species.</title>
        <authorList>
            <person name="Bowman J.P."/>
        </authorList>
    </citation>
    <scope>NUCLEOTIDE SEQUENCE [LARGE SCALE GENOMIC DNA]</scope>
    <source>
        <strain evidence="1 3">ACAM 607</strain>
        <strain evidence="2 4">IC036</strain>
    </source>
</reference>
<proteinExistence type="predicted"/>
<keyword evidence="3" id="KW-1185">Reference proteome</keyword>
<dbReference type="AlphaFoldDB" id="A0A5C6Q2Y2"/>
<evidence type="ECO:0000313" key="2">
    <source>
        <dbReference type="EMBL" id="TWX63160.1"/>
    </source>
</evidence>
<comment type="caution">
    <text evidence="2">The sequence shown here is derived from an EMBL/GenBank/DDBJ whole genome shotgun (WGS) entry which is preliminary data.</text>
</comment>
<evidence type="ECO:0008006" key="5">
    <source>
        <dbReference type="Google" id="ProtNLM"/>
    </source>
</evidence>